<dbReference type="Proteomes" id="UP000320235">
    <property type="component" value="Unassembled WGS sequence"/>
</dbReference>
<organism evidence="2 3">
    <name type="scientific">Microbacterium kyungheense</name>
    <dbReference type="NCBI Taxonomy" id="1263636"/>
    <lineage>
        <taxon>Bacteria</taxon>
        <taxon>Bacillati</taxon>
        <taxon>Actinomycetota</taxon>
        <taxon>Actinomycetes</taxon>
        <taxon>Micrococcales</taxon>
        <taxon>Microbacteriaceae</taxon>
        <taxon>Microbacterium</taxon>
    </lineage>
</organism>
<gene>
    <name evidence="2" type="ORF">FB391_2633</name>
</gene>
<proteinExistence type="inferred from homology"/>
<comment type="caution">
    <text evidence="2">The sequence shown here is derived from an EMBL/GenBank/DDBJ whole genome shotgun (WGS) entry which is preliminary data.</text>
</comment>
<dbReference type="Gene3D" id="3.30.470.10">
    <property type="match status" value="1"/>
</dbReference>
<protein>
    <submittedName>
        <fullName evidence="2">4-amino-4-deoxychorismate lyase</fullName>
    </submittedName>
</protein>
<dbReference type="InterPro" id="IPR036038">
    <property type="entry name" value="Aminotransferase-like"/>
</dbReference>
<dbReference type="RefSeq" id="WP_141894959.1">
    <property type="nucleotide sequence ID" value="NZ_BAABLH010000002.1"/>
</dbReference>
<evidence type="ECO:0000256" key="1">
    <source>
        <dbReference type="ARBA" id="ARBA00009320"/>
    </source>
</evidence>
<dbReference type="Gene3D" id="3.20.10.10">
    <property type="entry name" value="D-amino Acid Aminotransferase, subunit A, domain 2"/>
    <property type="match status" value="1"/>
</dbReference>
<keyword evidence="2" id="KW-0456">Lyase</keyword>
<comment type="similarity">
    <text evidence="1">Belongs to the class-IV pyridoxal-phosphate-dependent aminotransferase family.</text>
</comment>
<name>A0A543EUC8_9MICO</name>
<sequence length="293" mass="31360">MLPLTLHRLDLASDADPADCLIRIEPGDGLLTATDLAATRGDGIFETIVVVDGVPQAMAAHLDRFERSAAMLDLPAPRRELWLAAVLASAEALREHTARGAVKFVMSRGDEAHPAAPSGWALGFAPHSRSAAGAPEVDVVLLDRGYRHDVAQTSPWLLQGAKTLSYAVNMAALREARRRGAQDVIFTSIDGFVLEGPNSTVVARIDGVYVTPPTDLGLLPGTTQSDVFAALEGWGELVTTRRIEVGELRRADALWLCSSTRGAAPVRSLDGRPLTVDIEMSDRINDALDARKA</sequence>
<evidence type="ECO:0000313" key="2">
    <source>
        <dbReference type="EMBL" id="TQM25173.1"/>
    </source>
</evidence>
<dbReference type="AlphaFoldDB" id="A0A543EUC8"/>
<dbReference type="EMBL" id="VFPE01000003">
    <property type="protein sequence ID" value="TQM25173.1"/>
    <property type="molecule type" value="Genomic_DNA"/>
</dbReference>
<dbReference type="OrthoDB" id="3199344at2"/>
<dbReference type="InterPro" id="IPR050571">
    <property type="entry name" value="Class-IV_PLP-Dep_Aminotrnsfr"/>
</dbReference>
<dbReference type="Pfam" id="PF01063">
    <property type="entry name" value="Aminotran_4"/>
    <property type="match status" value="1"/>
</dbReference>
<dbReference type="SUPFAM" id="SSF56752">
    <property type="entry name" value="D-aminoacid aminotransferase-like PLP-dependent enzymes"/>
    <property type="match status" value="1"/>
</dbReference>
<dbReference type="GO" id="GO:0016829">
    <property type="term" value="F:lyase activity"/>
    <property type="evidence" value="ECO:0007669"/>
    <property type="project" value="UniProtKB-KW"/>
</dbReference>
<evidence type="ECO:0000313" key="3">
    <source>
        <dbReference type="Proteomes" id="UP000320235"/>
    </source>
</evidence>
<dbReference type="PANTHER" id="PTHR42743:SF11">
    <property type="entry name" value="AMINODEOXYCHORISMATE LYASE"/>
    <property type="match status" value="1"/>
</dbReference>
<dbReference type="InterPro" id="IPR043132">
    <property type="entry name" value="BCAT-like_C"/>
</dbReference>
<dbReference type="GO" id="GO:0046394">
    <property type="term" value="P:carboxylic acid biosynthetic process"/>
    <property type="evidence" value="ECO:0007669"/>
    <property type="project" value="UniProtKB-ARBA"/>
</dbReference>
<dbReference type="InterPro" id="IPR001544">
    <property type="entry name" value="Aminotrans_IV"/>
</dbReference>
<dbReference type="GO" id="GO:0005829">
    <property type="term" value="C:cytosol"/>
    <property type="evidence" value="ECO:0007669"/>
    <property type="project" value="TreeGrafter"/>
</dbReference>
<dbReference type="InterPro" id="IPR043131">
    <property type="entry name" value="BCAT-like_N"/>
</dbReference>
<reference evidence="2 3" key="1">
    <citation type="submission" date="2019-06" db="EMBL/GenBank/DDBJ databases">
        <title>Sequencing the genomes of 1000 actinobacteria strains.</title>
        <authorList>
            <person name="Klenk H.-P."/>
        </authorList>
    </citation>
    <scope>NUCLEOTIDE SEQUENCE [LARGE SCALE GENOMIC DNA]</scope>
    <source>
        <strain evidence="2 3">DSM 105492</strain>
    </source>
</reference>
<keyword evidence="3" id="KW-1185">Reference proteome</keyword>
<accession>A0A543EUC8</accession>
<dbReference type="PANTHER" id="PTHR42743">
    <property type="entry name" value="AMINO-ACID AMINOTRANSFERASE"/>
    <property type="match status" value="1"/>
</dbReference>